<reference evidence="1 2" key="1">
    <citation type="submission" date="2015-08" db="EMBL/GenBank/DDBJ databases">
        <title>Ancestral chromatin configuration constrains chromatin evolution on differentiating sex chromosomes in Drosophila.</title>
        <authorList>
            <person name="Zhou Q."/>
            <person name="Bachtrog D."/>
        </authorList>
    </citation>
    <scope>NUCLEOTIDE SEQUENCE [LARGE SCALE GENOMIC DNA]</scope>
    <source>
        <tissue evidence="1">Whole larvae</tissue>
    </source>
</reference>
<gene>
    <name evidence="1" type="ORF">Dbus_chr2Rg1112</name>
</gene>
<dbReference type="AlphaFoldDB" id="A0A0M3QV03"/>
<keyword evidence="2" id="KW-1185">Reference proteome</keyword>
<dbReference type="Proteomes" id="UP000494163">
    <property type="component" value="Chromosome 2R"/>
</dbReference>
<dbReference type="EMBL" id="CP012524">
    <property type="protein sequence ID" value="ALC41533.1"/>
    <property type="molecule type" value="Genomic_DNA"/>
</dbReference>
<evidence type="ECO:0000313" key="1">
    <source>
        <dbReference type="EMBL" id="ALC41533.1"/>
    </source>
</evidence>
<dbReference type="OMA" id="VREQKWV"/>
<evidence type="ECO:0000313" key="2">
    <source>
        <dbReference type="Proteomes" id="UP000494163"/>
    </source>
</evidence>
<dbReference type="OrthoDB" id="8189408at2759"/>
<sequence>MEGMEGFEYMVNPPELPKIAFGTSLHREVMPTSGPCMDSFMRSHQVEGREFPGPLDYDCAKSIGFKYPSNAGFSALANKTPRLPVIREQMIPPLGTYEPTPWILRAGYTFDKQWVRAPKWVTPGPSTYSIHNKYPNYQIETAFGSRRIIWPAVVVFCGPYNSAQCLTCHQRPIGDYFHSFANDKDMCRKCMHVEQDIIKNCSLGVVERCIKRREMKQYVPARYCDFFHDHGGTSAKTELTTRKQLRDKIRVENYLYRLTQKLE</sequence>
<accession>A0A0M3QV03</accession>
<proteinExistence type="predicted"/>
<name>A0A0M3QV03_DROBS</name>
<organism evidence="1 2">
    <name type="scientific">Drosophila busckii</name>
    <name type="common">Fruit fly</name>
    <dbReference type="NCBI Taxonomy" id="30019"/>
    <lineage>
        <taxon>Eukaryota</taxon>
        <taxon>Metazoa</taxon>
        <taxon>Ecdysozoa</taxon>
        <taxon>Arthropoda</taxon>
        <taxon>Hexapoda</taxon>
        <taxon>Insecta</taxon>
        <taxon>Pterygota</taxon>
        <taxon>Neoptera</taxon>
        <taxon>Endopterygota</taxon>
        <taxon>Diptera</taxon>
        <taxon>Brachycera</taxon>
        <taxon>Muscomorpha</taxon>
        <taxon>Ephydroidea</taxon>
        <taxon>Drosophilidae</taxon>
        <taxon>Drosophila</taxon>
    </lineage>
</organism>
<protein>
    <submittedName>
        <fullName evidence="1">CG15125</fullName>
    </submittedName>
</protein>